<dbReference type="KEGG" id="fgg:FSB75_03455"/>
<dbReference type="Proteomes" id="UP000321204">
    <property type="component" value="Chromosome"/>
</dbReference>
<proteinExistence type="predicted"/>
<evidence type="ECO:0000313" key="2">
    <source>
        <dbReference type="EMBL" id="QEC54996.1"/>
    </source>
</evidence>
<dbReference type="InterPro" id="IPR025272">
    <property type="entry name" value="SocA_Panacea"/>
</dbReference>
<accession>A0A5B8UFB2</accession>
<dbReference type="OrthoDB" id="9799173at2"/>
<organism evidence="2 3">
    <name type="scientific">Flavisolibacter ginsenosidimutans</name>
    <dbReference type="NCBI Taxonomy" id="661481"/>
    <lineage>
        <taxon>Bacteria</taxon>
        <taxon>Pseudomonadati</taxon>
        <taxon>Bacteroidota</taxon>
        <taxon>Chitinophagia</taxon>
        <taxon>Chitinophagales</taxon>
        <taxon>Chitinophagaceae</taxon>
        <taxon>Flavisolibacter</taxon>
    </lineage>
</organism>
<dbReference type="Pfam" id="PF13274">
    <property type="entry name" value="SocA_Panacea"/>
    <property type="match status" value="1"/>
</dbReference>
<keyword evidence="3" id="KW-1185">Reference proteome</keyword>
<protein>
    <submittedName>
        <fullName evidence="2">DUF4065 domain-containing protein</fullName>
    </submittedName>
</protein>
<evidence type="ECO:0000313" key="3">
    <source>
        <dbReference type="Proteomes" id="UP000321204"/>
    </source>
</evidence>
<dbReference type="RefSeq" id="WP_146782807.1">
    <property type="nucleotide sequence ID" value="NZ_BAABIO010000006.1"/>
</dbReference>
<sequence>MSYPASVIAQAFVERGIQEGRFVTQMKLQKMVYFAHGYHLAKYGEPLIIEKFEAWKFGPVVQDIYHTYKLYGSDPITDLYFLEEPVKEGWTKSLGASANDAINYTWKVTDPLSANELSRWSHLDGSPWAKVYTPEQSSNVIPDDSIKAYFQNILAEKTHEGADKS</sequence>
<gene>
    <name evidence="2" type="ORF">FSB75_03455</name>
</gene>
<name>A0A5B8UFB2_9BACT</name>
<dbReference type="AlphaFoldDB" id="A0A5B8UFB2"/>
<reference evidence="2 3" key="1">
    <citation type="journal article" date="2015" name="Int. J. Syst. Evol. Microbiol.">
        <title>Flavisolibacter ginsenosidimutans sp. nov., with ginsenoside-converting activity isolated from soil used for cultivating ginseng.</title>
        <authorList>
            <person name="Zhao Y."/>
            <person name="Liu Q."/>
            <person name="Kang M.S."/>
            <person name="Jin F."/>
            <person name="Yu H."/>
            <person name="Im W.T."/>
        </authorList>
    </citation>
    <scope>NUCLEOTIDE SEQUENCE [LARGE SCALE GENOMIC DNA]</scope>
    <source>
        <strain evidence="2 3">Gsoil 636</strain>
    </source>
</reference>
<dbReference type="EMBL" id="CP042433">
    <property type="protein sequence ID" value="QEC54996.1"/>
    <property type="molecule type" value="Genomic_DNA"/>
</dbReference>
<evidence type="ECO:0000259" key="1">
    <source>
        <dbReference type="Pfam" id="PF13274"/>
    </source>
</evidence>
<feature type="domain" description="Antitoxin SocA-like Panacea" evidence="1">
    <location>
        <begin position="28"/>
        <end position="128"/>
    </location>
</feature>